<dbReference type="InterPro" id="IPR051417">
    <property type="entry name" value="SDr/BOS_complex"/>
</dbReference>
<keyword evidence="4" id="KW-0812">Transmembrane</keyword>
<evidence type="ECO:0000313" key="7">
    <source>
        <dbReference type="Proteomes" id="UP000271624"/>
    </source>
</evidence>
<comment type="subcellular location">
    <subcellularLocation>
        <location evidence="1">Secreted</location>
    </subcellularLocation>
</comment>
<feature type="transmembrane region" description="Helical" evidence="4">
    <location>
        <begin position="20"/>
        <end position="38"/>
    </location>
</feature>
<protein>
    <recommendedName>
        <fullName evidence="5">SD-repeat containing protein B domain-containing protein</fullName>
    </recommendedName>
</protein>
<dbReference type="InterPro" id="IPR047589">
    <property type="entry name" value="DUF11_rpt"/>
</dbReference>
<evidence type="ECO:0000256" key="1">
    <source>
        <dbReference type="ARBA" id="ARBA00004613"/>
    </source>
</evidence>
<dbReference type="Proteomes" id="UP000271624">
    <property type="component" value="Unassembled WGS sequence"/>
</dbReference>
<dbReference type="RefSeq" id="WP_127077736.1">
    <property type="nucleotide sequence ID" value="NZ_RSCL01000001.1"/>
</dbReference>
<evidence type="ECO:0000313" key="6">
    <source>
        <dbReference type="EMBL" id="RUT09547.1"/>
    </source>
</evidence>
<comment type="caution">
    <text evidence="6">The sequence shown here is derived from an EMBL/GenBank/DDBJ whole genome shotgun (WGS) entry which is preliminary data.</text>
</comment>
<dbReference type="InterPro" id="IPR013783">
    <property type="entry name" value="Ig-like_fold"/>
</dbReference>
<dbReference type="OrthoDB" id="6074739at2"/>
<reference evidence="6" key="1">
    <citation type="submission" date="2018-12" db="EMBL/GenBank/DDBJ databases">
        <authorList>
            <person name="Will S."/>
            <person name="Neumann-Schaal M."/>
            <person name="Henke P."/>
        </authorList>
    </citation>
    <scope>NUCLEOTIDE SEQUENCE</scope>
    <source>
        <strain evidence="6">PCC 7102</strain>
    </source>
</reference>
<dbReference type="AlphaFoldDB" id="A0A433VTW7"/>
<sequence length="530" mass="56401">MKPLIIKINNRKIRKVIKPLRYFFLILMMAVTQIAIFGTTPNQKVVAQTPGVCPAGTTPTIVNWQPTVGVEAIAAQNLNAGGVGVRLSFAESDPGRVIESNLVEFNREIYGTRIDNDVYGGLPGPNLRFHIGIGKAPAPVGSNATLTVNFDRPVTLASPLTILDVDRDGARDIGFTYQDRVTVSAFNGSNPVSVALQSLGTTTRVTGSTAVGINENSFPSRPDGNVSVTLAGQVTSFQLLYEPGTEFGQPRQDETIGLARINICAPSNTGSIGDTVFNDRNANRVQDQGERGIQGATLILRGANGEEISRTTTNSNGIYSFTGLPIGNYTVEALRPNNDFRPTTNTTLAANLTQENPNRLDIDFGFRSTALGAAGTPNIQLIKRITNATRDGQPITGTNFNTFVPDPNNNNDDSLPAAERFRGVPNLEAPVQSGDEIEYTVYFLTEGEENITGVRFCDLVPNGTTFTSNSIGINGAGSGADGGRFLSPLAPLDTFTNICPGSNNNGAVIANLGSVPGGQFGFVRFRVSIN</sequence>
<keyword evidence="4" id="KW-0472">Membrane</keyword>
<evidence type="ECO:0000256" key="4">
    <source>
        <dbReference type="SAM" id="Phobius"/>
    </source>
</evidence>
<keyword evidence="3" id="KW-0732">Signal</keyword>
<dbReference type="Pfam" id="PF17210">
    <property type="entry name" value="SdrD_B"/>
    <property type="match status" value="1"/>
</dbReference>
<dbReference type="GO" id="GO:0005576">
    <property type="term" value="C:extracellular region"/>
    <property type="evidence" value="ECO:0007669"/>
    <property type="project" value="UniProtKB-SubCell"/>
</dbReference>
<feature type="domain" description="SD-repeat containing protein B" evidence="5">
    <location>
        <begin position="271"/>
        <end position="345"/>
    </location>
</feature>
<keyword evidence="2" id="KW-0964">Secreted</keyword>
<dbReference type="PANTHER" id="PTHR23303">
    <property type="entry name" value="CARBOXYPEPTIDASE REGULATORY REGION-CONTAINING"/>
    <property type="match status" value="1"/>
</dbReference>
<evidence type="ECO:0000256" key="2">
    <source>
        <dbReference type="ARBA" id="ARBA00022525"/>
    </source>
</evidence>
<gene>
    <name evidence="6" type="ORF">DSM106972_000410</name>
</gene>
<dbReference type="SUPFAM" id="SSF117074">
    <property type="entry name" value="Hypothetical protein PA1324"/>
    <property type="match status" value="1"/>
</dbReference>
<accession>A0A433VTW7</accession>
<keyword evidence="4" id="KW-1133">Transmembrane helix</keyword>
<reference evidence="6" key="2">
    <citation type="journal article" date="2019" name="Genome Biol. Evol.">
        <title>Day and night: Metabolic profiles and evolutionary relationships of six axenic non-marine cyanobacteria.</title>
        <authorList>
            <person name="Will S.E."/>
            <person name="Henke P."/>
            <person name="Boedeker C."/>
            <person name="Huang S."/>
            <person name="Brinkmann H."/>
            <person name="Rohde M."/>
            <person name="Jarek M."/>
            <person name="Friedl T."/>
            <person name="Seufert S."/>
            <person name="Schumacher M."/>
            <person name="Overmann J."/>
            <person name="Neumann-Schaal M."/>
            <person name="Petersen J."/>
        </authorList>
    </citation>
    <scope>NUCLEOTIDE SEQUENCE [LARGE SCALE GENOMIC DNA]</scope>
    <source>
        <strain evidence="6">PCC 7102</strain>
    </source>
</reference>
<dbReference type="NCBIfam" id="TIGR01451">
    <property type="entry name" value="B_ant_repeat"/>
    <property type="match status" value="1"/>
</dbReference>
<name>A0A433VTW7_9CYAN</name>
<proteinExistence type="predicted"/>
<organism evidence="6 7">
    <name type="scientific">Dulcicalothrix desertica PCC 7102</name>
    <dbReference type="NCBI Taxonomy" id="232991"/>
    <lineage>
        <taxon>Bacteria</taxon>
        <taxon>Bacillati</taxon>
        <taxon>Cyanobacteriota</taxon>
        <taxon>Cyanophyceae</taxon>
        <taxon>Nostocales</taxon>
        <taxon>Calotrichaceae</taxon>
        <taxon>Dulcicalothrix</taxon>
    </lineage>
</organism>
<dbReference type="EMBL" id="RSCL01000001">
    <property type="protein sequence ID" value="RUT09547.1"/>
    <property type="molecule type" value="Genomic_DNA"/>
</dbReference>
<keyword evidence="7" id="KW-1185">Reference proteome</keyword>
<dbReference type="Gene3D" id="2.60.40.10">
    <property type="entry name" value="Immunoglobulins"/>
    <property type="match status" value="1"/>
</dbReference>
<evidence type="ECO:0000259" key="5">
    <source>
        <dbReference type="Pfam" id="PF17210"/>
    </source>
</evidence>
<evidence type="ECO:0000256" key="3">
    <source>
        <dbReference type="ARBA" id="ARBA00022729"/>
    </source>
</evidence>
<dbReference type="InterPro" id="IPR033764">
    <property type="entry name" value="Sdr_B"/>
</dbReference>